<reference evidence="9" key="1">
    <citation type="journal article" date="2020" name="Stud. Mycol.">
        <title>101 Dothideomycetes genomes: a test case for predicting lifestyles and emergence of pathogens.</title>
        <authorList>
            <person name="Haridas S."/>
            <person name="Albert R."/>
            <person name="Binder M."/>
            <person name="Bloem J."/>
            <person name="Labutti K."/>
            <person name="Salamov A."/>
            <person name="Andreopoulos B."/>
            <person name="Baker S."/>
            <person name="Barry K."/>
            <person name="Bills G."/>
            <person name="Bluhm B."/>
            <person name="Cannon C."/>
            <person name="Castanera R."/>
            <person name="Culley D."/>
            <person name="Daum C."/>
            <person name="Ezra D."/>
            <person name="Gonzalez J."/>
            <person name="Henrissat B."/>
            <person name="Kuo A."/>
            <person name="Liang C."/>
            <person name="Lipzen A."/>
            <person name="Lutzoni F."/>
            <person name="Magnuson J."/>
            <person name="Mondo S."/>
            <person name="Nolan M."/>
            <person name="Ohm R."/>
            <person name="Pangilinan J."/>
            <person name="Park H.-J."/>
            <person name="Ramirez L."/>
            <person name="Alfaro M."/>
            <person name="Sun H."/>
            <person name="Tritt A."/>
            <person name="Yoshinaga Y."/>
            <person name="Zwiers L.-H."/>
            <person name="Turgeon B."/>
            <person name="Goodwin S."/>
            <person name="Spatafora J."/>
            <person name="Crous P."/>
            <person name="Grigoriev I."/>
        </authorList>
    </citation>
    <scope>NUCLEOTIDE SEQUENCE</scope>
    <source>
        <strain evidence="9">CBS 109.77</strain>
    </source>
</reference>
<evidence type="ECO:0000256" key="3">
    <source>
        <dbReference type="ARBA" id="ARBA00022490"/>
    </source>
</evidence>
<dbReference type="GO" id="GO:0051015">
    <property type="term" value="F:actin filament binding"/>
    <property type="evidence" value="ECO:0007669"/>
    <property type="project" value="TreeGrafter"/>
</dbReference>
<dbReference type="PANTHER" id="PTHR13759:SF1">
    <property type="entry name" value="TWINFILIN"/>
    <property type="match status" value="1"/>
</dbReference>
<evidence type="ECO:0000256" key="2">
    <source>
        <dbReference type="ARBA" id="ARBA00009557"/>
    </source>
</evidence>
<organism evidence="9 10">
    <name type="scientific">Melanomma pulvis-pyrius CBS 109.77</name>
    <dbReference type="NCBI Taxonomy" id="1314802"/>
    <lineage>
        <taxon>Eukaryota</taxon>
        <taxon>Fungi</taxon>
        <taxon>Dikarya</taxon>
        <taxon>Ascomycota</taxon>
        <taxon>Pezizomycotina</taxon>
        <taxon>Dothideomycetes</taxon>
        <taxon>Pleosporomycetidae</taxon>
        <taxon>Pleosporales</taxon>
        <taxon>Melanommataceae</taxon>
        <taxon>Melanomma</taxon>
    </lineage>
</organism>
<comment type="similarity">
    <text evidence="2">Belongs to the actin-binding proteins ADF family. Twinfilin subfamily.</text>
</comment>
<comment type="subunit">
    <text evidence="7">Interacts with G-actin; ADP-actin form.</text>
</comment>
<dbReference type="Proteomes" id="UP000799757">
    <property type="component" value="Unassembled WGS sequence"/>
</dbReference>
<keyword evidence="3" id="KW-0963">Cytoplasm</keyword>
<keyword evidence="10" id="KW-1185">Reference proteome</keyword>
<keyword evidence="6" id="KW-0206">Cytoskeleton</keyword>
<evidence type="ECO:0000259" key="8">
    <source>
        <dbReference type="Pfam" id="PF00241"/>
    </source>
</evidence>
<protein>
    <recommendedName>
        <fullName evidence="8">ADF-H domain-containing protein</fullName>
    </recommendedName>
</protein>
<dbReference type="EMBL" id="MU001869">
    <property type="protein sequence ID" value="KAF2795092.1"/>
    <property type="molecule type" value="Genomic_DNA"/>
</dbReference>
<dbReference type="InterPro" id="IPR002108">
    <property type="entry name" value="ADF-H"/>
</dbReference>
<name>A0A6A6XF81_9PLEO</name>
<evidence type="ECO:0000256" key="1">
    <source>
        <dbReference type="ARBA" id="ARBA00004245"/>
    </source>
</evidence>
<gene>
    <name evidence="9" type="ORF">K505DRAFT_374155</name>
</gene>
<accession>A0A6A6XF81</accession>
<comment type="subcellular location">
    <subcellularLocation>
        <location evidence="1">Cytoplasm</location>
        <location evidence="1">Cytoskeleton</location>
    </subcellularLocation>
</comment>
<evidence type="ECO:0000313" key="10">
    <source>
        <dbReference type="Proteomes" id="UP000799757"/>
    </source>
</evidence>
<dbReference type="GO" id="GO:0003785">
    <property type="term" value="F:actin monomer binding"/>
    <property type="evidence" value="ECO:0007669"/>
    <property type="project" value="TreeGrafter"/>
</dbReference>
<evidence type="ECO:0000256" key="7">
    <source>
        <dbReference type="ARBA" id="ARBA00038532"/>
    </source>
</evidence>
<dbReference type="InterPro" id="IPR028458">
    <property type="entry name" value="Twinfilin"/>
</dbReference>
<dbReference type="InterPro" id="IPR029006">
    <property type="entry name" value="ADF-H/Gelsolin-like_dom_sf"/>
</dbReference>
<evidence type="ECO:0000256" key="4">
    <source>
        <dbReference type="ARBA" id="ARBA00022737"/>
    </source>
</evidence>
<dbReference type="PANTHER" id="PTHR13759">
    <property type="entry name" value="TWINFILIN"/>
    <property type="match status" value="1"/>
</dbReference>
<keyword evidence="4" id="KW-0677">Repeat</keyword>
<dbReference type="Gene3D" id="3.40.20.10">
    <property type="entry name" value="Severin"/>
    <property type="match status" value="1"/>
</dbReference>
<dbReference type="GO" id="GO:0005737">
    <property type="term" value="C:cytoplasm"/>
    <property type="evidence" value="ECO:0007669"/>
    <property type="project" value="TreeGrafter"/>
</dbReference>
<keyword evidence="5" id="KW-0009">Actin-binding</keyword>
<feature type="domain" description="ADF-H" evidence="8">
    <location>
        <begin position="178"/>
        <end position="292"/>
    </location>
</feature>
<evidence type="ECO:0000256" key="6">
    <source>
        <dbReference type="ARBA" id="ARBA00023212"/>
    </source>
</evidence>
<dbReference type="GO" id="GO:0030042">
    <property type="term" value="P:actin filament depolymerization"/>
    <property type="evidence" value="ECO:0007669"/>
    <property type="project" value="TreeGrafter"/>
</dbReference>
<dbReference type="AlphaFoldDB" id="A0A6A6XF81"/>
<dbReference type="GO" id="GO:0005884">
    <property type="term" value="C:actin filament"/>
    <property type="evidence" value="ECO:0007669"/>
    <property type="project" value="TreeGrafter"/>
</dbReference>
<dbReference type="OrthoDB" id="10006997at2759"/>
<dbReference type="SUPFAM" id="SSF55753">
    <property type="entry name" value="Actin depolymerizing proteins"/>
    <property type="match status" value="2"/>
</dbReference>
<sequence length="332" mass="37884">MEQKRFELPATIYDAFATFVSDTSLLALPLKFTTGELQSFPAIQYPKEYNGDFQVALSRLGPIIEPKTPLYLILRRDNALSAITYIPHLAPAELKTLYLENRHELVQGLGESHFTASLICKEVAEVMDIRSWNERDLYTSGCESYPEAELKGQAIKDLGHLKNKCRLCDRRMKNELEESASDALKKFSDSGDCIQISVDMQTGILKLNFYEVNISPETIEGKLPTDHPSLTFYRHLESHLTYFIFCSPDSAPVKECMTYVMAIPGLINIIAKECGINVDQKIEIHDREELEFGERDKRIGKFRSMYLRNEFVGTESTWESMEASQKVLDSIR</sequence>
<dbReference type="Pfam" id="PF00241">
    <property type="entry name" value="Cofilin_ADF"/>
    <property type="match status" value="1"/>
</dbReference>
<evidence type="ECO:0000256" key="5">
    <source>
        <dbReference type="ARBA" id="ARBA00023203"/>
    </source>
</evidence>
<proteinExistence type="inferred from homology"/>
<dbReference type="GO" id="GO:0051016">
    <property type="term" value="P:barbed-end actin filament capping"/>
    <property type="evidence" value="ECO:0007669"/>
    <property type="project" value="TreeGrafter"/>
</dbReference>
<evidence type="ECO:0000313" key="9">
    <source>
        <dbReference type="EMBL" id="KAF2795092.1"/>
    </source>
</evidence>